<dbReference type="AlphaFoldDB" id="A0A1H0N4L6"/>
<evidence type="ECO:0000313" key="1">
    <source>
        <dbReference type="EMBL" id="SDO87664.1"/>
    </source>
</evidence>
<protein>
    <submittedName>
        <fullName evidence="1">Uncharacterized protein</fullName>
    </submittedName>
</protein>
<dbReference type="EMBL" id="FNJM01000001">
    <property type="protein sequence ID" value="SDO87664.1"/>
    <property type="molecule type" value="Genomic_DNA"/>
</dbReference>
<gene>
    <name evidence="1" type="ORF">SAMN04488529_101689</name>
</gene>
<dbReference type="OrthoDB" id="1913356at2"/>
<proteinExistence type="predicted"/>
<keyword evidence="2" id="KW-1185">Reference proteome</keyword>
<name>A0A1H0N4L6_9CLOT</name>
<reference evidence="1 2" key="1">
    <citation type="submission" date="2016-10" db="EMBL/GenBank/DDBJ databases">
        <authorList>
            <person name="de Groot N.N."/>
        </authorList>
    </citation>
    <scope>NUCLEOTIDE SEQUENCE [LARGE SCALE GENOMIC DNA]</scope>
    <source>
        <strain evidence="1 2">DSM 12272</strain>
    </source>
</reference>
<accession>A0A1H0N4L6</accession>
<dbReference type="Proteomes" id="UP000198597">
    <property type="component" value="Unassembled WGS sequence"/>
</dbReference>
<dbReference type="STRING" id="94869.SAMN04488529_101689"/>
<evidence type="ECO:0000313" key="2">
    <source>
        <dbReference type="Proteomes" id="UP000198597"/>
    </source>
</evidence>
<sequence length="72" mass="8634">MQEIYTSYQCKRCKKEFVLVTEDLEDHKHIGKYVVCPYCCNKELNKEKRSDSLKEIMKARSYKRKNGAIQQK</sequence>
<dbReference type="RefSeq" id="WP_089965849.1">
    <property type="nucleotide sequence ID" value="NZ_FNJM01000001.1"/>
</dbReference>
<organism evidence="1 2">
    <name type="scientific">Clostridium gasigenes</name>
    <dbReference type="NCBI Taxonomy" id="94869"/>
    <lineage>
        <taxon>Bacteria</taxon>
        <taxon>Bacillati</taxon>
        <taxon>Bacillota</taxon>
        <taxon>Clostridia</taxon>
        <taxon>Eubacteriales</taxon>
        <taxon>Clostridiaceae</taxon>
        <taxon>Clostridium</taxon>
    </lineage>
</organism>